<sequence length="101" mass="11398">MQVTTCHIRVRFPVSPRDQHGPTCRGGHRRETRDQACARQRQALTQRRTGNTYLPRPSCGRTLPTTEEATPMDTIGYLLFMPGLWLGKHAQPTTSHAARTT</sequence>
<evidence type="ECO:0000313" key="3">
    <source>
        <dbReference type="Proteomes" id="UP000277028"/>
    </source>
</evidence>
<evidence type="ECO:0000256" key="1">
    <source>
        <dbReference type="SAM" id="MobiDB-lite"/>
    </source>
</evidence>
<dbReference type="EMBL" id="MH834603">
    <property type="protein sequence ID" value="AYN57337.1"/>
    <property type="molecule type" value="Genomic_DNA"/>
</dbReference>
<organism evidence="2 3">
    <name type="scientific">Arthrobacter phage Bridgette</name>
    <dbReference type="NCBI Taxonomy" id="2419949"/>
    <lineage>
        <taxon>Viruses</taxon>
        <taxon>Duplodnaviria</taxon>
        <taxon>Heunggongvirae</taxon>
        <taxon>Uroviricota</taxon>
        <taxon>Caudoviricetes</taxon>
        <taxon>Bridgettevirus</taxon>
        <taxon>Bridgettevirus bridgette</taxon>
    </lineage>
</organism>
<protein>
    <submittedName>
        <fullName evidence="2">Uncharacterized protein</fullName>
    </submittedName>
</protein>
<dbReference type="Proteomes" id="UP000277028">
    <property type="component" value="Segment"/>
</dbReference>
<proteinExistence type="predicted"/>
<keyword evidence="3" id="KW-1185">Reference proteome</keyword>
<feature type="region of interest" description="Disordered" evidence="1">
    <location>
        <begin position="47"/>
        <end position="67"/>
    </location>
</feature>
<gene>
    <name evidence="2" type="primary">70</name>
    <name evidence="2" type="ORF">PBI_BRIDGETTE_70</name>
</gene>
<dbReference type="RefSeq" id="YP_009815272.1">
    <property type="nucleotide sequence ID" value="NC_048091.1"/>
</dbReference>
<accession>A0A3G2KEE1</accession>
<reference evidence="2 3" key="1">
    <citation type="submission" date="2018-09" db="EMBL/GenBank/DDBJ databases">
        <authorList>
            <person name="Rimple P.A."/>
            <person name="Stoner T.H."/>
            <person name="Garlena R.A."/>
            <person name="Russell D.A."/>
            <person name="Pope W.H."/>
            <person name="Jacobs-Sera D."/>
            <person name="Hatfull G.F."/>
        </authorList>
    </citation>
    <scope>NUCLEOTIDE SEQUENCE [LARGE SCALE GENOMIC DNA]</scope>
</reference>
<dbReference type="KEGG" id="vg:55006493"/>
<name>A0A3G2KEE1_9CAUD</name>
<evidence type="ECO:0000313" key="2">
    <source>
        <dbReference type="EMBL" id="AYN57337.1"/>
    </source>
</evidence>
<dbReference type="GeneID" id="55006493"/>